<evidence type="ECO:0000256" key="2">
    <source>
        <dbReference type="SAM" id="MobiDB-lite"/>
    </source>
</evidence>
<keyword evidence="4" id="KW-1185">Reference proteome</keyword>
<feature type="region of interest" description="Disordered" evidence="2">
    <location>
        <begin position="24"/>
        <end position="74"/>
    </location>
</feature>
<sequence length="255" mass="28862">MVLVPQASHHDTLSPQVHALPLKDGTIPSLSHHSTPSPPGYVYPHEHGIMPSSSHHATPSPSTHPAHSPVVGDEHTSTSRVIHWDLQMSFAIYDAWCQGAYPRHGNIYLIAKKRITSIYLTEEVFEHYKRMRATDEAFNKKSEQMSTNRKSGVGGPSTGISLHSAGNISARQHDDTLWSQGYHRKDIFVGSKLISRTAYGPHELEELQAGTPEVARNIVKERMERQEQMQMDKMERQEENREMQDRLARMEALLM</sequence>
<gene>
    <name evidence="3" type="ORF">Scep_001205</name>
</gene>
<evidence type="ECO:0000313" key="4">
    <source>
        <dbReference type="Proteomes" id="UP001419268"/>
    </source>
</evidence>
<feature type="compositionally biased region" description="Low complexity" evidence="2">
    <location>
        <begin position="51"/>
        <end position="69"/>
    </location>
</feature>
<evidence type="ECO:0000313" key="3">
    <source>
        <dbReference type="EMBL" id="KAK9166014.1"/>
    </source>
</evidence>
<feature type="region of interest" description="Disordered" evidence="2">
    <location>
        <begin position="139"/>
        <end position="164"/>
    </location>
</feature>
<comment type="caution">
    <text evidence="3">The sequence shown here is derived from an EMBL/GenBank/DDBJ whole genome shotgun (WGS) entry which is preliminary data.</text>
</comment>
<dbReference type="AlphaFoldDB" id="A0AAP0Q4U4"/>
<dbReference type="EMBL" id="JBBNAG010000001">
    <property type="protein sequence ID" value="KAK9166014.1"/>
    <property type="molecule type" value="Genomic_DNA"/>
</dbReference>
<accession>A0AAP0Q4U4</accession>
<protein>
    <submittedName>
        <fullName evidence="3">Uncharacterized protein</fullName>
    </submittedName>
</protein>
<name>A0AAP0Q4U4_9MAGN</name>
<dbReference type="Proteomes" id="UP001419268">
    <property type="component" value="Unassembled WGS sequence"/>
</dbReference>
<feature type="coiled-coil region" evidence="1">
    <location>
        <begin position="220"/>
        <end position="253"/>
    </location>
</feature>
<organism evidence="3 4">
    <name type="scientific">Stephania cephalantha</name>
    <dbReference type="NCBI Taxonomy" id="152367"/>
    <lineage>
        <taxon>Eukaryota</taxon>
        <taxon>Viridiplantae</taxon>
        <taxon>Streptophyta</taxon>
        <taxon>Embryophyta</taxon>
        <taxon>Tracheophyta</taxon>
        <taxon>Spermatophyta</taxon>
        <taxon>Magnoliopsida</taxon>
        <taxon>Ranunculales</taxon>
        <taxon>Menispermaceae</taxon>
        <taxon>Menispermoideae</taxon>
        <taxon>Cissampelideae</taxon>
        <taxon>Stephania</taxon>
    </lineage>
</organism>
<keyword evidence="1" id="KW-0175">Coiled coil</keyword>
<evidence type="ECO:0000256" key="1">
    <source>
        <dbReference type="SAM" id="Coils"/>
    </source>
</evidence>
<reference evidence="3 4" key="1">
    <citation type="submission" date="2024-01" db="EMBL/GenBank/DDBJ databases">
        <title>Genome assemblies of Stephania.</title>
        <authorList>
            <person name="Yang L."/>
        </authorList>
    </citation>
    <scope>NUCLEOTIDE SEQUENCE [LARGE SCALE GENOMIC DNA]</scope>
    <source>
        <strain evidence="3">JXDWG</strain>
        <tissue evidence="3">Leaf</tissue>
    </source>
</reference>
<proteinExistence type="predicted"/>